<sequence length="128" mass="14281">MERYPDIEIYLAPLQIERLQEWLKAQISADLVAAGKRRWRGTGRSENGAQLPILLIETAADGFSSLWIDSPDSPWPRDVDLARAINQALAIEVRCSLGGWQPGDAPDRFLHIDANGEECVIEWPDSGI</sequence>
<dbReference type="Proteomes" id="UP000077875">
    <property type="component" value="Chromosome"/>
</dbReference>
<protein>
    <submittedName>
        <fullName evidence="1">Uncharacterized protein</fullName>
    </submittedName>
</protein>
<evidence type="ECO:0000313" key="1">
    <source>
        <dbReference type="EMBL" id="ANF59501.1"/>
    </source>
</evidence>
<dbReference type="STRING" id="376489.A5892_05165"/>
<keyword evidence="2" id="KW-1185">Reference proteome</keyword>
<accession>A0A172YJT5</accession>
<organism evidence="1 2">
    <name type="scientific">Halotalea alkalilenta</name>
    <dbReference type="NCBI Taxonomy" id="376489"/>
    <lineage>
        <taxon>Bacteria</taxon>
        <taxon>Pseudomonadati</taxon>
        <taxon>Pseudomonadota</taxon>
        <taxon>Gammaproteobacteria</taxon>
        <taxon>Oceanospirillales</taxon>
        <taxon>Halomonadaceae</taxon>
        <taxon>Halotalea</taxon>
    </lineage>
</organism>
<reference evidence="1 2" key="1">
    <citation type="submission" date="2016-04" db="EMBL/GenBank/DDBJ databases">
        <title>Complete Genome Sequence of Halotalea alkalilenta IHB B 13600.</title>
        <authorList>
            <person name="Swarnkar M.K."/>
            <person name="Sharma A."/>
            <person name="Kaushal K."/>
            <person name="Soni R."/>
            <person name="Rana S."/>
            <person name="Singh A.K."/>
            <person name="Gulati A."/>
        </authorList>
    </citation>
    <scope>NUCLEOTIDE SEQUENCE [LARGE SCALE GENOMIC DNA]</scope>
    <source>
        <strain evidence="1 2">IHB B 13600</strain>
    </source>
</reference>
<evidence type="ECO:0000313" key="2">
    <source>
        <dbReference type="Proteomes" id="UP000077875"/>
    </source>
</evidence>
<dbReference type="AlphaFoldDB" id="A0A172YJT5"/>
<gene>
    <name evidence="1" type="ORF">A5892_05165</name>
</gene>
<proteinExistence type="predicted"/>
<name>A0A172YJT5_9GAMM</name>
<dbReference type="KEGG" id="haa:A5892_05165"/>
<dbReference type="EMBL" id="CP015243">
    <property type="protein sequence ID" value="ANF59501.1"/>
    <property type="molecule type" value="Genomic_DNA"/>
</dbReference>